<dbReference type="Pfam" id="PF07958">
    <property type="entry name" value="DUF1688"/>
    <property type="match status" value="1"/>
</dbReference>
<organism evidence="1 2">
    <name type="scientific">Legionella pneumophila subsp. pneumophila</name>
    <dbReference type="NCBI Taxonomy" id="91891"/>
    <lineage>
        <taxon>Bacteria</taxon>
        <taxon>Pseudomonadati</taxon>
        <taxon>Pseudomonadota</taxon>
        <taxon>Gammaproteobacteria</taxon>
        <taxon>Legionellales</taxon>
        <taxon>Legionellaceae</taxon>
        <taxon>Legionella</taxon>
    </lineage>
</organism>
<comment type="caution">
    <text evidence="1">The sequence shown here is derived from an EMBL/GenBank/DDBJ whole genome shotgun (WGS) entry which is preliminary data.</text>
</comment>
<gene>
    <name evidence="1" type="ORF">D1H98_09090</name>
</gene>
<dbReference type="Proteomes" id="UP000277145">
    <property type="component" value="Unassembled WGS sequence"/>
</dbReference>
<reference evidence="1 2" key="1">
    <citation type="submission" date="2018-08" db="EMBL/GenBank/DDBJ databases">
        <title>Genome Sequences of Legionella pneumophila subsp. pneumophila Isolates, Recovered from a Drinking Water System in a Large Builging.</title>
        <authorList>
            <person name="Gomez-Alvarez V."/>
            <person name="Boczek L."/>
            <person name="King D."/>
            <person name="Pemberton A."/>
            <person name="Pfaller S."/>
            <person name="Rodgers M."/>
            <person name="Santodomingo J."/>
            <person name="Revetta R."/>
        </authorList>
    </citation>
    <scope>NUCLEOTIDE SEQUENCE [LARGE SCALE GENOMIC DNA]</scope>
    <source>
        <strain evidence="1 2">L01C.1</strain>
    </source>
</reference>
<protein>
    <submittedName>
        <fullName evidence="1">DUF1688 family protein</fullName>
    </submittedName>
</protein>
<sequence>MPSVQQDITHPKELLISMNWLNRKDVPFMNNQEQQIQNVLNTLRDPRTIRTQSHRILNLAKQNRLEHFSLSPERMTTTASYIVDIITSRYPELDIPYHSRWRHFEMDGLPRIHNLRKQLEPISPSEWGKILYELVIISVFLDAGAGPLWRYKEALTKKEYSRSEGLALASLYLYESGAFSADPTNPFRVDAERLLDFKEAELIKGFQVSSTNLLEGIPGRVSLLNRLGEIIHRKEHCFNRRRRLGEFYTYVESLQDNKILPTTKLFEAVLEAFNDIWPIRLIYHGVSLGDVWIHSALKTNEAGSEYIPFHKLSQWLTYSLVEPLEQTGIDVTDLDVLTGLPEYRNGGLLIDTELLKVRNNKILEQPQDPGSEPIIEWRALTVALLDELALLIRQQLNMNAESLPLAKILQGGTWEAGRQIAQKKRINGTPPIEIIGDGTIF</sequence>
<dbReference type="AlphaFoldDB" id="A0A3A6UUK6"/>
<evidence type="ECO:0000313" key="1">
    <source>
        <dbReference type="EMBL" id="RJY34898.1"/>
    </source>
</evidence>
<name>A0A3A6UUK6_LEGPN</name>
<dbReference type="EMBL" id="QWDR01000001">
    <property type="protein sequence ID" value="RJY34898.1"/>
    <property type="molecule type" value="Genomic_DNA"/>
</dbReference>
<evidence type="ECO:0000313" key="2">
    <source>
        <dbReference type="Proteomes" id="UP000277145"/>
    </source>
</evidence>
<dbReference type="InterPro" id="IPR012469">
    <property type="entry name" value="DUF1688"/>
</dbReference>
<proteinExistence type="predicted"/>
<dbReference type="PANTHER" id="PTHR31687">
    <property type="match status" value="1"/>
</dbReference>
<accession>A0A3A6UUK6</accession>
<dbReference type="PANTHER" id="PTHR31687:SF3">
    <property type="entry name" value="PROTEIN URG3"/>
    <property type="match status" value="1"/>
</dbReference>